<dbReference type="AlphaFoldDB" id="A0A182NXS0"/>
<keyword evidence="2" id="KW-1185">Reference proteome</keyword>
<dbReference type="Proteomes" id="UP000075884">
    <property type="component" value="Unassembled WGS sequence"/>
</dbReference>
<reference evidence="1" key="2">
    <citation type="submission" date="2020-05" db="UniProtKB">
        <authorList>
            <consortium name="EnsemblMetazoa"/>
        </authorList>
    </citation>
    <scope>IDENTIFICATION</scope>
    <source>
        <strain evidence="1">WRAIR2</strain>
    </source>
</reference>
<accession>A0A182NXS0</accession>
<dbReference type="EnsemblMetazoa" id="ADIR014640-RA">
    <property type="protein sequence ID" value="ADIR014640-PA"/>
    <property type="gene ID" value="ADIR014640"/>
</dbReference>
<evidence type="ECO:0000313" key="1">
    <source>
        <dbReference type="EnsemblMetazoa" id="ADIR014640-PA"/>
    </source>
</evidence>
<dbReference type="VEuPathDB" id="VectorBase:ADIR014640"/>
<name>A0A182NXS0_9DIPT</name>
<reference evidence="2" key="1">
    <citation type="submission" date="2013-03" db="EMBL/GenBank/DDBJ databases">
        <title>The Genome Sequence of Anopheles dirus WRAIR2.</title>
        <authorList>
            <consortium name="The Broad Institute Genomics Platform"/>
            <person name="Neafsey D.E."/>
            <person name="Walton C."/>
            <person name="Walker B."/>
            <person name="Young S.K."/>
            <person name="Zeng Q."/>
            <person name="Gargeya S."/>
            <person name="Fitzgerald M."/>
            <person name="Haas B."/>
            <person name="Abouelleil A."/>
            <person name="Allen A.W."/>
            <person name="Alvarado L."/>
            <person name="Arachchi H.M."/>
            <person name="Berlin A.M."/>
            <person name="Chapman S.B."/>
            <person name="Gainer-Dewar J."/>
            <person name="Goldberg J."/>
            <person name="Griggs A."/>
            <person name="Gujja S."/>
            <person name="Hansen M."/>
            <person name="Howarth C."/>
            <person name="Imamovic A."/>
            <person name="Ireland A."/>
            <person name="Larimer J."/>
            <person name="McCowan C."/>
            <person name="Murphy C."/>
            <person name="Pearson M."/>
            <person name="Poon T.W."/>
            <person name="Priest M."/>
            <person name="Roberts A."/>
            <person name="Saif S."/>
            <person name="Shea T."/>
            <person name="Sisk P."/>
            <person name="Sykes S."/>
            <person name="Wortman J."/>
            <person name="Nusbaum C."/>
            <person name="Birren B."/>
        </authorList>
    </citation>
    <scope>NUCLEOTIDE SEQUENCE [LARGE SCALE GENOMIC DNA]</scope>
    <source>
        <strain evidence="2">WRAIR2</strain>
    </source>
</reference>
<sequence>MRKIGPKIQISEKLTPRE</sequence>
<proteinExistence type="predicted"/>
<evidence type="ECO:0000313" key="2">
    <source>
        <dbReference type="Proteomes" id="UP000075884"/>
    </source>
</evidence>
<protein>
    <submittedName>
        <fullName evidence="1">Uncharacterized protein</fullName>
    </submittedName>
</protein>
<organism evidence="1 2">
    <name type="scientific">Anopheles dirus</name>
    <dbReference type="NCBI Taxonomy" id="7168"/>
    <lineage>
        <taxon>Eukaryota</taxon>
        <taxon>Metazoa</taxon>
        <taxon>Ecdysozoa</taxon>
        <taxon>Arthropoda</taxon>
        <taxon>Hexapoda</taxon>
        <taxon>Insecta</taxon>
        <taxon>Pterygota</taxon>
        <taxon>Neoptera</taxon>
        <taxon>Endopterygota</taxon>
        <taxon>Diptera</taxon>
        <taxon>Nematocera</taxon>
        <taxon>Culicoidea</taxon>
        <taxon>Culicidae</taxon>
        <taxon>Anophelinae</taxon>
        <taxon>Anopheles</taxon>
    </lineage>
</organism>